<dbReference type="EMBL" id="QOCW01000005">
    <property type="protein sequence ID" value="RBW70354.1"/>
    <property type="molecule type" value="Genomic_DNA"/>
</dbReference>
<organism evidence="1 2">
    <name type="scientific">Bacillus taeanensis</name>
    <dbReference type="NCBI Taxonomy" id="273032"/>
    <lineage>
        <taxon>Bacteria</taxon>
        <taxon>Bacillati</taxon>
        <taxon>Bacillota</taxon>
        <taxon>Bacilli</taxon>
        <taxon>Bacillales</taxon>
        <taxon>Bacillaceae</taxon>
        <taxon>Bacillus</taxon>
    </lineage>
</organism>
<dbReference type="RefSeq" id="WP_113805261.1">
    <property type="nucleotide sequence ID" value="NZ_QOCW01000005.1"/>
</dbReference>
<dbReference type="OrthoDB" id="396512at2"/>
<evidence type="ECO:0008006" key="3">
    <source>
        <dbReference type="Google" id="ProtNLM"/>
    </source>
</evidence>
<evidence type="ECO:0000313" key="2">
    <source>
        <dbReference type="Proteomes" id="UP000253314"/>
    </source>
</evidence>
<dbReference type="AlphaFoldDB" id="A0A366Y1S3"/>
<evidence type="ECO:0000313" key="1">
    <source>
        <dbReference type="EMBL" id="RBW70354.1"/>
    </source>
</evidence>
<proteinExistence type="predicted"/>
<keyword evidence="2" id="KW-1185">Reference proteome</keyword>
<protein>
    <recommendedName>
        <fullName evidence="3">Glycosyltransferase 2-like domain-containing protein</fullName>
    </recommendedName>
</protein>
<accession>A0A366Y1S3</accession>
<reference evidence="1 2" key="1">
    <citation type="submission" date="2018-07" db="EMBL/GenBank/DDBJ databases">
        <title>Lottiidibacillus patelloidae gen. nov., sp. nov., isolated from the intestinal tract of a marine limpet and the reclassification of B. taeanensis BH030017T, B. algicola KMM 3737T and B. hwajinpoensis SW-72T as genus Lottiidibacillus.</title>
        <authorList>
            <person name="Liu R."/>
            <person name="Huang Z."/>
        </authorList>
    </citation>
    <scope>NUCLEOTIDE SEQUENCE [LARGE SCALE GENOMIC DNA]</scope>
    <source>
        <strain evidence="1 2">BH030017</strain>
    </source>
</reference>
<gene>
    <name evidence="1" type="ORF">DS031_07255</name>
</gene>
<comment type="caution">
    <text evidence="1">The sequence shown here is derived from an EMBL/GenBank/DDBJ whole genome shotgun (WGS) entry which is preliminary data.</text>
</comment>
<sequence>MKLIQQNIYRSQGSKSLPVGTIVIITQNNEEELQRLLHHLSSTPLFKAEGAKVIIVDHYSFDKTFNIALEFQRLYPDKIIPMQKSPEKTGFEQLNPFLSNQYIEVINLSEINKNNAHLPPNKWPSWTEKTINQIHKTNSTPIDPKALIERLQQDQQR</sequence>
<dbReference type="SUPFAM" id="SSF53448">
    <property type="entry name" value="Nucleotide-diphospho-sugar transferases"/>
    <property type="match status" value="1"/>
</dbReference>
<dbReference type="Proteomes" id="UP000253314">
    <property type="component" value="Unassembled WGS sequence"/>
</dbReference>
<name>A0A366Y1S3_9BACI</name>
<dbReference type="InterPro" id="IPR029044">
    <property type="entry name" value="Nucleotide-diphossugar_trans"/>
</dbReference>